<name>A0AAD9NLQ7_RIDPI</name>
<dbReference type="GO" id="GO:0042026">
    <property type="term" value="P:protein refolding"/>
    <property type="evidence" value="ECO:0007669"/>
    <property type="project" value="TreeGrafter"/>
</dbReference>
<reference evidence="4" key="1">
    <citation type="journal article" date="2023" name="Mol. Biol. Evol.">
        <title>Third-Generation Sequencing Reveals the Adaptive Role of the Epigenome in Three Deep-Sea Polychaetes.</title>
        <authorList>
            <person name="Perez M."/>
            <person name="Aroh O."/>
            <person name="Sun Y."/>
            <person name="Lan Y."/>
            <person name="Juniper S.K."/>
            <person name="Young C.R."/>
            <person name="Angers B."/>
            <person name="Qian P.Y."/>
        </authorList>
    </citation>
    <scope>NUCLEOTIDE SEQUENCE</scope>
    <source>
        <strain evidence="4">R07B-5</strain>
    </source>
</reference>
<dbReference type="SUPFAM" id="SSF49764">
    <property type="entry name" value="HSP20-like chaperones"/>
    <property type="match status" value="2"/>
</dbReference>
<dbReference type="GO" id="GO:0009408">
    <property type="term" value="P:response to heat"/>
    <property type="evidence" value="ECO:0007669"/>
    <property type="project" value="TreeGrafter"/>
</dbReference>
<dbReference type="PROSITE" id="PS01031">
    <property type="entry name" value="SHSP"/>
    <property type="match status" value="2"/>
</dbReference>
<evidence type="ECO:0000256" key="2">
    <source>
        <dbReference type="RuleBase" id="RU003616"/>
    </source>
</evidence>
<dbReference type="InterPro" id="IPR002068">
    <property type="entry name" value="A-crystallin/Hsp20_dom"/>
</dbReference>
<organism evidence="4 5">
    <name type="scientific">Ridgeia piscesae</name>
    <name type="common">Tubeworm</name>
    <dbReference type="NCBI Taxonomy" id="27915"/>
    <lineage>
        <taxon>Eukaryota</taxon>
        <taxon>Metazoa</taxon>
        <taxon>Spiralia</taxon>
        <taxon>Lophotrochozoa</taxon>
        <taxon>Annelida</taxon>
        <taxon>Polychaeta</taxon>
        <taxon>Sedentaria</taxon>
        <taxon>Canalipalpata</taxon>
        <taxon>Sabellida</taxon>
        <taxon>Siboglinidae</taxon>
        <taxon>Ridgeia</taxon>
    </lineage>
</organism>
<dbReference type="GO" id="GO:0051082">
    <property type="term" value="F:unfolded protein binding"/>
    <property type="evidence" value="ECO:0007669"/>
    <property type="project" value="TreeGrafter"/>
</dbReference>
<protein>
    <recommendedName>
        <fullName evidence="3">SHSP domain-containing protein</fullName>
    </recommendedName>
</protein>
<dbReference type="InterPro" id="IPR008978">
    <property type="entry name" value="HSP20-like_chaperone"/>
</dbReference>
<evidence type="ECO:0000256" key="1">
    <source>
        <dbReference type="PROSITE-ProRule" id="PRU00285"/>
    </source>
</evidence>
<dbReference type="Pfam" id="PF00011">
    <property type="entry name" value="HSP20"/>
    <property type="match status" value="2"/>
</dbReference>
<dbReference type="InterPro" id="IPR001436">
    <property type="entry name" value="Alpha-crystallin/sHSP_animal"/>
</dbReference>
<keyword evidence="5" id="KW-1185">Reference proteome</keyword>
<dbReference type="PANTHER" id="PTHR45640:SF26">
    <property type="entry name" value="RE23625P"/>
    <property type="match status" value="1"/>
</dbReference>
<accession>A0AAD9NLQ7</accession>
<evidence type="ECO:0000259" key="3">
    <source>
        <dbReference type="PROSITE" id="PS01031"/>
    </source>
</evidence>
<comment type="similarity">
    <text evidence="1 2">Belongs to the small heat shock protein (HSP20) family.</text>
</comment>
<feature type="domain" description="SHSP" evidence="3">
    <location>
        <begin position="110"/>
        <end position="222"/>
    </location>
</feature>
<dbReference type="PANTHER" id="PTHR45640">
    <property type="entry name" value="HEAT SHOCK PROTEIN HSP-12.2-RELATED"/>
    <property type="match status" value="1"/>
</dbReference>
<dbReference type="GO" id="GO:0005737">
    <property type="term" value="C:cytoplasm"/>
    <property type="evidence" value="ECO:0007669"/>
    <property type="project" value="TreeGrafter"/>
</dbReference>
<dbReference type="AlphaFoldDB" id="A0AAD9NLQ7"/>
<dbReference type="Gene3D" id="2.60.40.790">
    <property type="match status" value="2"/>
</dbReference>
<comment type="caution">
    <text evidence="4">The sequence shown here is derived from an EMBL/GenBank/DDBJ whole genome shotgun (WGS) entry which is preliminary data.</text>
</comment>
<dbReference type="Proteomes" id="UP001209878">
    <property type="component" value="Unassembled WGS sequence"/>
</dbReference>
<evidence type="ECO:0000313" key="5">
    <source>
        <dbReference type="Proteomes" id="UP001209878"/>
    </source>
</evidence>
<evidence type="ECO:0000313" key="4">
    <source>
        <dbReference type="EMBL" id="KAK2171804.1"/>
    </source>
</evidence>
<proteinExistence type="inferred from homology"/>
<dbReference type="CDD" id="cd06526">
    <property type="entry name" value="metazoan_ACD"/>
    <property type="match status" value="2"/>
</dbReference>
<sequence>MFQPASRNRTVVITRRGRTAAPPAVVSTKTTRTTTIPKEQAFADMQRDMEVELEQRRLDWEREISDMQKDFFNMNTETTTSNGGQGPTQVRTLVPLVTSERSVTRGKPTYDVSHAKTSFTDLPDGSQMFRLCFDVRGFGAEDFTITTEDDTLKVSAKRVEESSGGGANTHQFNRQVAIPNNVDPDSLTSYLSPEGVLTLEAPVTGPQSVQTVFKQRSSADSSVLHPPAYDSVVRSKSPVGLASRSPYLYAGSPNIVETDVGRKLQMTVDIGRNYEPEDVQVSLLTRKIVVKAKREEKVGARTSKREFSREFDMPERLENSTVRVKLDSDGLLYIGGSVRDNADHERVLQLVRLDMPIAAKTCKTTII</sequence>
<dbReference type="EMBL" id="JAODUO010001024">
    <property type="protein sequence ID" value="KAK2171804.1"/>
    <property type="molecule type" value="Genomic_DNA"/>
</dbReference>
<gene>
    <name evidence="4" type="ORF">NP493_1025g01052</name>
</gene>
<dbReference type="GO" id="GO:0005634">
    <property type="term" value="C:nucleus"/>
    <property type="evidence" value="ECO:0007669"/>
    <property type="project" value="TreeGrafter"/>
</dbReference>
<feature type="domain" description="SHSP" evidence="3">
    <location>
        <begin position="246"/>
        <end position="354"/>
    </location>
</feature>